<keyword evidence="2" id="KW-1185">Reference proteome</keyword>
<sequence>MFANNFFKKCKTQSVHQLKVWVINRQKYVPSPSMILTMKRKLKFFTIILALMLVSSCQEDTEPTDPTNPPVQTGEFETKDIQITLPQGSSFDFSGSELISFGESFPVASDGKTKSVSTPGFAHIAFVLNEEGNPILAGFITDQTSVISAQSTAIVLLSYAVGLNLREEGFAELFLDQIDELPEAVEWQEAFTDLWKNDPLILEKGTFTTQLRTVMEKLVPEPVVIDIRAGAKASDISVDEADFKSGLQIFEDELGQFSVNNKYRRRGHAFLYKMSYKDMEDKSHEILSDINSGTPSDKDFAISPTAGATSFNGVLGSEIEGKSNEVFLIKSGPIKLDLLENESEATYKLHVVGPGISHPQPVTTAEIAKLTRLEVETFAIDFLFPLIMETFGNEDLLKKKGIKIGEGPVERFIEATEAFLKLTPDVYEFIKNGDYMGAARKSLELLYSNAVDGAFETLSLVAYDIILDGATVGGFKVPKHAESNAEKVVGKTANWLKIINAAMLGGDFIRIGMGILDSRQLDTWTIKARSAKVTLSPKEATVRSRGSKAIEAVIKNSEVGGDIHPFFVWKSSGKFGYIQDTKGNKGASFESSDFKITYYSNTSAADLPEENNWEYVYVEAFMGSQSIGKDTVKLNLRKSVYEIKPNGITLTGKKSENNNANSVKLHLERTDGSVPDFSDKKVVWTTEGKYGKLSGNGGFSTSITTYGTNSMYYECTDKESEKATEKVFARIYAKSSDGSDYFLYEELEATININNENDVIIKYVPISVISWGPTETGIYTNCGSGTIFYIDPEPNAISYSATVIEFSPEVIPRVTGTSKSWSANTPTKDGKYEFAYILSGAVSSPTWLGPPDCGKYAASAASRKGTARVIIKVKKP</sequence>
<accession>A0A1H5XM23</accession>
<name>A0A1H5XM23_9BACT</name>
<proteinExistence type="predicted"/>
<gene>
    <name evidence="1" type="ORF">SAMN03080598_02549</name>
</gene>
<evidence type="ECO:0000313" key="2">
    <source>
        <dbReference type="Proteomes" id="UP000236736"/>
    </source>
</evidence>
<dbReference type="EMBL" id="FNVR01000014">
    <property type="protein sequence ID" value="SEG12276.1"/>
    <property type="molecule type" value="Genomic_DNA"/>
</dbReference>
<evidence type="ECO:0000313" key="1">
    <source>
        <dbReference type="EMBL" id="SEG12276.1"/>
    </source>
</evidence>
<organism evidence="1 2">
    <name type="scientific">Algoriphagus boritolerans DSM 17298 = JCM 18970</name>
    <dbReference type="NCBI Taxonomy" id="1120964"/>
    <lineage>
        <taxon>Bacteria</taxon>
        <taxon>Pseudomonadati</taxon>
        <taxon>Bacteroidota</taxon>
        <taxon>Cytophagia</taxon>
        <taxon>Cytophagales</taxon>
        <taxon>Cyclobacteriaceae</taxon>
        <taxon>Algoriphagus</taxon>
    </lineage>
</organism>
<protein>
    <submittedName>
        <fullName evidence="1">Uncharacterized protein</fullName>
    </submittedName>
</protein>
<dbReference type="STRING" id="1120964.GCA_001313265_03180"/>
<reference evidence="2" key="1">
    <citation type="submission" date="2016-10" db="EMBL/GenBank/DDBJ databases">
        <authorList>
            <person name="Varghese N."/>
            <person name="Submissions S."/>
        </authorList>
    </citation>
    <scope>NUCLEOTIDE SEQUENCE [LARGE SCALE GENOMIC DNA]</scope>
    <source>
        <strain evidence="2">DSM 17298</strain>
    </source>
</reference>
<dbReference type="AlphaFoldDB" id="A0A1H5XM23"/>
<dbReference type="Proteomes" id="UP000236736">
    <property type="component" value="Unassembled WGS sequence"/>
</dbReference>